<dbReference type="Gene3D" id="3.40.630.30">
    <property type="match status" value="1"/>
</dbReference>
<organism evidence="3 4">
    <name type="scientific">Vanrija albida</name>
    <dbReference type="NCBI Taxonomy" id="181172"/>
    <lineage>
        <taxon>Eukaryota</taxon>
        <taxon>Fungi</taxon>
        <taxon>Dikarya</taxon>
        <taxon>Basidiomycota</taxon>
        <taxon>Agaricomycotina</taxon>
        <taxon>Tremellomycetes</taxon>
        <taxon>Trichosporonales</taxon>
        <taxon>Trichosporonaceae</taxon>
        <taxon>Vanrija</taxon>
    </lineage>
</organism>
<reference evidence="3 4" key="1">
    <citation type="submission" date="2023-08" db="EMBL/GenBank/DDBJ databases">
        <title>Annotated Genome Sequence of Vanrija albida AlHP1.</title>
        <authorList>
            <person name="Herzog R."/>
        </authorList>
    </citation>
    <scope>NUCLEOTIDE SEQUENCE [LARGE SCALE GENOMIC DNA]</scope>
    <source>
        <strain evidence="3 4">AlHP1</strain>
    </source>
</reference>
<proteinExistence type="predicted"/>
<evidence type="ECO:0000256" key="1">
    <source>
        <dbReference type="SAM" id="MobiDB-lite"/>
    </source>
</evidence>
<evidence type="ECO:0000313" key="3">
    <source>
        <dbReference type="EMBL" id="KAL1407229.1"/>
    </source>
</evidence>
<evidence type="ECO:0000313" key="4">
    <source>
        <dbReference type="Proteomes" id="UP001565368"/>
    </source>
</evidence>
<protein>
    <recommendedName>
        <fullName evidence="2">N-acetyltransferase domain-containing protein</fullName>
    </recommendedName>
</protein>
<dbReference type="InterPro" id="IPR016181">
    <property type="entry name" value="Acyl_CoA_acyltransferase"/>
</dbReference>
<feature type="domain" description="N-acetyltransferase" evidence="2">
    <location>
        <begin position="27"/>
        <end position="206"/>
    </location>
</feature>
<keyword evidence="4" id="KW-1185">Reference proteome</keyword>
<accession>A0ABR3PXQ0</accession>
<gene>
    <name evidence="3" type="ORF">Q8F55_006646</name>
</gene>
<dbReference type="PANTHER" id="PTHR43792">
    <property type="entry name" value="GNAT FAMILY, PUTATIVE (AFU_ORTHOLOGUE AFUA_3G00765)-RELATED-RELATED"/>
    <property type="match status" value="1"/>
</dbReference>
<dbReference type="PROSITE" id="PS51186">
    <property type="entry name" value="GNAT"/>
    <property type="match status" value="1"/>
</dbReference>
<dbReference type="RefSeq" id="XP_069207173.1">
    <property type="nucleotide sequence ID" value="XM_069355102.1"/>
</dbReference>
<dbReference type="Proteomes" id="UP001565368">
    <property type="component" value="Unassembled WGS sequence"/>
</dbReference>
<dbReference type="InterPro" id="IPR000182">
    <property type="entry name" value="GNAT_dom"/>
</dbReference>
<dbReference type="GeneID" id="95987689"/>
<sequence length="211" mass="21907">MSSQASPLQWDDATGEPYLAVPSHPGIRITPLRDGEDEVAALVRVNNAPSVGRWFFSRPYPYSAGDARGHLAAALPSQTRAIAQLASGDAGAAALPALTAVRDAQGGYIGDVGLYPADGGTPAPYGLLYALDPGHHARGLGTAVVQTYLAWLDALGLGHVEAVIQTDNVPSSKLVARLGFALLETKGSRWPEAKGGDVREVGVWVRGSSAS</sequence>
<comment type="caution">
    <text evidence="3">The sequence shown here is derived from an EMBL/GenBank/DDBJ whole genome shotgun (WGS) entry which is preliminary data.</text>
</comment>
<dbReference type="InterPro" id="IPR051531">
    <property type="entry name" value="N-acetyltransferase"/>
</dbReference>
<dbReference type="EMBL" id="JBBXJM010000005">
    <property type="protein sequence ID" value="KAL1407229.1"/>
    <property type="molecule type" value="Genomic_DNA"/>
</dbReference>
<evidence type="ECO:0000259" key="2">
    <source>
        <dbReference type="PROSITE" id="PS51186"/>
    </source>
</evidence>
<dbReference type="SUPFAM" id="SSF55729">
    <property type="entry name" value="Acyl-CoA N-acyltransferases (Nat)"/>
    <property type="match status" value="1"/>
</dbReference>
<feature type="region of interest" description="Disordered" evidence="1">
    <location>
        <begin position="1"/>
        <end position="21"/>
    </location>
</feature>
<name>A0ABR3PXQ0_9TREE</name>
<dbReference type="Pfam" id="PF13302">
    <property type="entry name" value="Acetyltransf_3"/>
    <property type="match status" value="1"/>
</dbReference>
<dbReference type="PANTHER" id="PTHR43792:SF16">
    <property type="entry name" value="N-ACETYLTRANSFERASE DOMAIN-CONTAINING PROTEIN"/>
    <property type="match status" value="1"/>
</dbReference>